<reference evidence="10" key="1">
    <citation type="submission" date="2021-11" db="EMBL/GenBank/DDBJ databases">
        <authorList>
            <person name="Islam A."/>
            <person name="Islam S."/>
            <person name="Flora M.S."/>
            <person name="Rahman M."/>
            <person name="Ziaur R.M."/>
            <person name="Epstein J.H."/>
            <person name="Hassan M."/>
            <person name="Klassen M."/>
            <person name="Woodard K."/>
            <person name="Webb A."/>
            <person name="Webby R.J."/>
            <person name="El Zowalaty M.E."/>
        </authorList>
    </citation>
    <scope>NUCLEOTIDE SEQUENCE</scope>
    <source>
        <strain evidence="10">Pbs3</strain>
    </source>
</reference>
<dbReference type="Gene3D" id="1.25.40.10">
    <property type="entry name" value="Tetratricopeptide repeat domain"/>
    <property type="match status" value="1"/>
</dbReference>
<dbReference type="Gene3D" id="6.10.140.2220">
    <property type="match status" value="1"/>
</dbReference>
<evidence type="ECO:0000256" key="5">
    <source>
        <dbReference type="ARBA" id="ARBA00022771"/>
    </source>
</evidence>
<dbReference type="InterPro" id="IPR050869">
    <property type="entry name" value="H3K4_H4K5_MeTrfase"/>
</dbReference>
<dbReference type="InterPro" id="IPR001214">
    <property type="entry name" value="SET_dom"/>
</dbReference>
<name>A0AAU9LF83_9STRA</name>
<dbReference type="PANTHER" id="PTHR12197">
    <property type="entry name" value="HISTONE-LYSINE N-METHYLTRANSFERASE SMYD"/>
    <property type="match status" value="1"/>
</dbReference>
<accession>A0AAU9LF83</accession>
<protein>
    <recommendedName>
        <fullName evidence="12">MYND-type domain-containing protein</fullName>
    </recommendedName>
</protein>
<dbReference type="PROSITE" id="PS01360">
    <property type="entry name" value="ZF_MYND_1"/>
    <property type="match status" value="1"/>
</dbReference>
<evidence type="ECO:0000313" key="10">
    <source>
        <dbReference type="EMBL" id="CAH0482862.1"/>
    </source>
</evidence>
<evidence type="ECO:0000256" key="6">
    <source>
        <dbReference type="ARBA" id="ARBA00022833"/>
    </source>
</evidence>
<keyword evidence="5 7" id="KW-0863">Zinc-finger</keyword>
<sequence>MPQYDELLDAHKGRCAVASVAIQAGSCILRTSALCTVSFSSCGWCFASQVSLFRCTGCRKARYCSRACQQRDWSQHRRECSAWRSIPAANNLPTVLLVCRLAAKLFLGSIINEEERNQVFKLRHHLDDHLECKRQQFKEMSQLVLLLLLQYKGDTKQQIVSFDKLQNDLEMEILRLFGRVNCNAFSVANNVTNEALGIALFPHGALFNHDCDPNCIVSFKGREMLVHVVKDVGVGQELTVSYIELLQSTEARRNELKDLYFFDCQCARCKAAMKEEVEDDWYLNGLVCSNKKEETCSGVVVVEKAIDGGVGSAVCKICGMKREKEEIDRFERQLKELDMLTCTSEQDKWHVYQRMWDIMTKRLRLHPRNSRVAIMARTIGNFLFGSPSPDLQHLALPFFLAELRAVEWLLPNTKLPSRGLLHFQIGKLLLEEVKRDLTPSSLDQATQIESAAKHLQQSLSVLNCVYGSGSDAVQSAQLMLDEVHRTALQLF</sequence>
<evidence type="ECO:0008006" key="12">
    <source>
        <dbReference type="Google" id="ProtNLM"/>
    </source>
</evidence>
<evidence type="ECO:0000256" key="7">
    <source>
        <dbReference type="PROSITE-ProRule" id="PRU00134"/>
    </source>
</evidence>
<proteinExistence type="predicted"/>
<keyword evidence="6" id="KW-0862">Zinc</keyword>
<gene>
    <name evidence="10" type="ORF">PBS003_LOCUS9440</name>
</gene>
<keyword evidence="3" id="KW-0949">S-adenosyl-L-methionine</keyword>
<dbReference type="SUPFAM" id="SSF82199">
    <property type="entry name" value="SET domain"/>
    <property type="match status" value="1"/>
</dbReference>
<keyword evidence="1" id="KW-0489">Methyltransferase</keyword>
<dbReference type="Gene3D" id="2.170.270.10">
    <property type="entry name" value="SET domain"/>
    <property type="match status" value="1"/>
</dbReference>
<dbReference type="InterPro" id="IPR011990">
    <property type="entry name" value="TPR-like_helical_dom_sf"/>
</dbReference>
<dbReference type="PROSITE" id="PS50865">
    <property type="entry name" value="ZF_MYND_2"/>
    <property type="match status" value="1"/>
</dbReference>
<evidence type="ECO:0000256" key="3">
    <source>
        <dbReference type="ARBA" id="ARBA00022691"/>
    </source>
</evidence>
<feature type="domain" description="MYND-type" evidence="9">
    <location>
        <begin position="42"/>
        <end position="80"/>
    </location>
</feature>
<keyword evidence="2" id="KW-0808">Transferase</keyword>
<dbReference type="PROSITE" id="PS50280">
    <property type="entry name" value="SET"/>
    <property type="match status" value="1"/>
</dbReference>
<dbReference type="GO" id="GO:0005634">
    <property type="term" value="C:nucleus"/>
    <property type="evidence" value="ECO:0007669"/>
    <property type="project" value="TreeGrafter"/>
</dbReference>
<dbReference type="InterPro" id="IPR046341">
    <property type="entry name" value="SET_dom_sf"/>
</dbReference>
<dbReference type="Proteomes" id="UP001160483">
    <property type="component" value="Unassembled WGS sequence"/>
</dbReference>
<evidence type="ECO:0000256" key="1">
    <source>
        <dbReference type="ARBA" id="ARBA00022603"/>
    </source>
</evidence>
<evidence type="ECO:0000313" key="11">
    <source>
        <dbReference type="Proteomes" id="UP001160483"/>
    </source>
</evidence>
<dbReference type="AlphaFoldDB" id="A0AAU9LF83"/>
<dbReference type="GO" id="GO:0008168">
    <property type="term" value="F:methyltransferase activity"/>
    <property type="evidence" value="ECO:0007669"/>
    <property type="project" value="UniProtKB-KW"/>
</dbReference>
<dbReference type="Pfam" id="PF00856">
    <property type="entry name" value="SET"/>
    <property type="match status" value="1"/>
</dbReference>
<dbReference type="GO" id="GO:0032259">
    <property type="term" value="P:methylation"/>
    <property type="evidence" value="ECO:0007669"/>
    <property type="project" value="UniProtKB-KW"/>
</dbReference>
<dbReference type="FunFam" id="2.170.270.10:FF:000013">
    <property type="entry name" value="Histone-lysine N-methyltransferase SMYD1 isoform 1"/>
    <property type="match status" value="1"/>
</dbReference>
<evidence type="ECO:0000256" key="4">
    <source>
        <dbReference type="ARBA" id="ARBA00022723"/>
    </source>
</evidence>
<feature type="domain" description="SET" evidence="8">
    <location>
        <begin position="1"/>
        <end position="243"/>
    </location>
</feature>
<organism evidence="10 11">
    <name type="scientific">Peronospora belbahrii</name>
    <dbReference type="NCBI Taxonomy" id="622444"/>
    <lineage>
        <taxon>Eukaryota</taxon>
        <taxon>Sar</taxon>
        <taxon>Stramenopiles</taxon>
        <taxon>Oomycota</taxon>
        <taxon>Peronosporomycetes</taxon>
        <taxon>Peronosporales</taxon>
        <taxon>Peronosporaceae</taxon>
        <taxon>Peronospora</taxon>
    </lineage>
</organism>
<dbReference type="InterPro" id="IPR002893">
    <property type="entry name" value="Znf_MYND"/>
</dbReference>
<evidence type="ECO:0000259" key="9">
    <source>
        <dbReference type="PROSITE" id="PS50865"/>
    </source>
</evidence>
<dbReference type="GO" id="GO:0008270">
    <property type="term" value="F:zinc ion binding"/>
    <property type="evidence" value="ECO:0007669"/>
    <property type="project" value="UniProtKB-KW"/>
</dbReference>
<comment type="caution">
    <text evidence="10">The sequence shown here is derived from an EMBL/GenBank/DDBJ whole genome shotgun (WGS) entry which is preliminary data.</text>
</comment>
<dbReference type="Pfam" id="PF01753">
    <property type="entry name" value="zf-MYND"/>
    <property type="match status" value="1"/>
</dbReference>
<dbReference type="PANTHER" id="PTHR12197:SF251">
    <property type="entry name" value="EG:BACR7C10.4 PROTEIN"/>
    <property type="match status" value="1"/>
</dbReference>
<evidence type="ECO:0000259" key="8">
    <source>
        <dbReference type="PROSITE" id="PS50280"/>
    </source>
</evidence>
<keyword evidence="4" id="KW-0479">Metal-binding</keyword>
<dbReference type="EMBL" id="CAKKTJ010000336">
    <property type="protein sequence ID" value="CAH0482862.1"/>
    <property type="molecule type" value="Genomic_DNA"/>
</dbReference>
<evidence type="ECO:0000256" key="2">
    <source>
        <dbReference type="ARBA" id="ARBA00022679"/>
    </source>
</evidence>
<dbReference type="Gene3D" id="1.10.220.160">
    <property type="match status" value="1"/>
</dbReference>